<evidence type="ECO:0000313" key="3">
    <source>
        <dbReference type="EMBL" id="VED37824.1"/>
    </source>
</evidence>
<dbReference type="GeneID" id="93034651"/>
<evidence type="ECO:0000313" key="5">
    <source>
        <dbReference type="Proteomes" id="UP000277930"/>
    </source>
</evidence>
<dbReference type="InterPro" id="IPR025248">
    <property type="entry name" value="DUF4007"/>
</dbReference>
<protein>
    <recommendedName>
        <fullName evidence="1">DUF4007 domain-containing protein</fullName>
    </recommendedName>
</protein>
<dbReference type="Proteomes" id="UP000271797">
    <property type="component" value="Chromosome"/>
</dbReference>
<gene>
    <name evidence="2" type="ORF">NCTC9044_02783</name>
    <name evidence="3" type="ORF">NCTC9702_05165</name>
</gene>
<evidence type="ECO:0000259" key="1">
    <source>
        <dbReference type="Pfam" id="PF13182"/>
    </source>
</evidence>
<name>A0A2X6HT07_ECOLX</name>
<dbReference type="AlphaFoldDB" id="A0A2X6HT07"/>
<organism evidence="3 5">
    <name type="scientific">Escherichia coli</name>
    <dbReference type="NCBI Taxonomy" id="562"/>
    <lineage>
        <taxon>Bacteria</taxon>
        <taxon>Pseudomonadati</taxon>
        <taxon>Pseudomonadota</taxon>
        <taxon>Gammaproteobacteria</taxon>
        <taxon>Enterobacterales</taxon>
        <taxon>Enterobacteriaceae</taxon>
        <taxon>Escherichia</taxon>
    </lineage>
</organism>
<dbReference type="Pfam" id="PF13182">
    <property type="entry name" value="DUF4007"/>
    <property type="match status" value="1"/>
</dbReference>
<evidence type="ECO:0000313" key="2">
    <source>
        <dbReference type="EMBL" id="VED11233.1"/>
    </source>
</evidence>
<dbReference type="Proteomes" id="UP000277930">
    <property type="component" value="Chromosome 1"/>
</dbReference>
<proteinExistence type="predicted"/>
<accession>A0A2X6HT07</accession>
<dbReference type="RefSeq" id="WP_000929962.1">
    <property type="nucleotide sequence ID" value="NZ_AP022298.1"/>
</dbReference>
<dbReference type="EMBL" id="LR134246">
    <property type="protein sequence ID" value="VED37824.1"/>
    <property type="molecule type" value="Genomic_DNA"/>
</dbReference>
<evidence type="ECO:0000313" key="4">
    <source>
        <dbReference type="Proteomes" id="UP000271797"/>
    </source>
</evidence>
<feature type="domain" description="DUF4007" evidence="1">
    <location>
        <begin position="4"/>
        <end position="295"/>
    </location>
</feature>
<dbReference type="EMBL" id="LR134238">
    <property type="protein sequence ID" value="VED11233.1"/>
    <property type="molecule type" value="Genomic_DNA"/>
</dbReference>
<reference evidence="4 5" key="1">
    <citation type="submission" date="2018-12" db="EMBL/GenBank/DDBJ databases">
        <authorList>
            <consortium name="Pathogen Informatics"/>
        </authorList>
    </citation>
    <scope>NUCLEOTIDE SEQUENCE [LARGE SCALE GENOMIC DNA]</scope>
    <source>
        <strain evidence="2 4">NCTC9044</strain>
        <strain evidence="3 5">NCTC9702</strain>
    </source>
</reference>
<sequence length="296" mass="33368">MAHFSGHETFPLRQMWLKKTCSYAAPDGSIDKSVFSNDEAIAKFGVGKNMVASIKHWALACEVMREEDGKFKLTEFAIKIFSEHGLDPYSEHPSTAWLSHWKLSGKGERSTTWYWLFNHVVSSSFTQEDLRALLADYATQCCPGRKLSPMTLSRDIETCLRSYAPRSSGTTPEDFAEPMLGELGLLAEEKKGHFSFRRGPKITLSDGVFAYALIDYWERKALNLSSLSFETIAYGDGSPGRVFKLDEDSIAERLFALEELTEGSFIWTDTAGLRQVHRKTSETEVIKLNMLGKAYD</sequence>